<gene>
    <name evidence="2" type="ORF">DM02DRAFT_654185</name>
</gene>
<sequence length="503" mass="56345">MEHLLPSTVKLAPLTVQHYANSYDGDEFLTFPDRNGWDISTWKSVSTEATYFDRNGRSGAEIASFLQTWLFFGLLHAVLEVQCSVEDFVDEKDGRQLALNTSVLGDYIEKKIKPWSDLLPDEKESLGLRFSNYLQLASSISAGLTFVLYYNNLADEDILAESLFAPKILLETLSGCLRETLGTVVPSQTFGQDLFIERQFLKAGWCPSTVAFMGQNLPMHLQTHAFLIGNSRLCLNHEDCSPGGAGGCRLGRMSDDFKPLHVHPECRCDSMFPPMDKIVDVLEDGMIPVLTVTWNLDNIASLSILVDGMSLDDYESERPSKACPFIAFSHVWSDGLGNPHNNALPMCQFERLEHIIQVLSQKDSWVMILTSTHKTTAYKNGTIAFWLDTLCIPVDLGYQHLRDFSIQKMHDIYAKASGVVVLDPDIQRLPDNASPVDLLVGTICSGWRSRLWTYQESDLSNELYLPFQGGCATFNTEDDLLAEAGPRSLVETLLLRSAWAKYE</sequence>
<evidence type="ECO:0000313" key="3">
    <source>
        <dbReference type="Proteomes" id="UP000244855"/>
    </source>
</evidence>
<dbReference type="PANTHER" id="PTHR39596">
    <property type="match status" value="1"/>
</dbReference>
<evidence type="ECO:0000313" key="2">
    <source>
        <dbReference type="EMBL" id="PVI01825.1"/>
    </source>
</evidence>
<dbReference type="EMBL" id="KZ805352">
    <property type="protein sequence ID" value="PVI01825.1"/>
    <property type="molecule type" value="Genomic_DNA"/>
</dbReference>
<keyword evidence="3" id="KW-1185">Reference proteome</keyword>
<dbReference type="STRING" id="97972.A0A2V1DX43"/>
<dbReference type="Pfam" id="PF06985">
    <property type="entry name" value="HET"/>
    <property type="match status" value="1"/>
</dbReference>
<accession>A0A2V1DX43</accession>
<proteinExistence type="predicted"/>
<name>A0A2V1DX43_9PLEO</name>
<organism evidence="2 3">
    <name type="scientific">Periconia macrospinosa</name>
    <dbReference type="NCBI Taxonomy" id="97972"/>
    <lineage>
        <taxon>Eukaryota</taxon>
        <taxon>Fungi</taxon>
        <taxon>Dikarya</taxon>
        <taxon>Ascomycota</taxon>
        <taxon>Pezizomycotina</taxon>
        <taxon>Dothideomycetes</taxon>
        <taxon>Pleosporomycetidae</taxon>
        <taxon>Pleosporales</taxon>
        <taxon>Massarineae</taxon>
        <taxon>Periconiaceae</taxon>
        <taxon>Periconia</taxon>
    </lineage>
</organism>
<dbReference type="OrthoDB" id="3940282at2759"/>
<dbReference type="InterPro" id="IPR010730">
    <property type="entry name" value="HET"/>
</dbReference>
<reference evidence="2 3" key="1">
    <citation type="journal article" date="2018" name="Sci. Rep.">
        <title>Comparative genomics provides insights into the lifestyle and reveals functional heterogeneity of dark septate endophytic fungi.</title>
        <authorList>
            <person name="Knapp D.G."/>
            <person name="Nemeth J.B."/>
            <person name="Barry K."/>
            <person name="Hainaut M."/>
            <person name="Henrissat B."/>
            <person name="Johnson J."/>
            <person name="Kuo A."/>
            <person name="Lim J.H.P."/>
            <person name="Lipzen A."/>
            <person name="Nolan M."/>
            <person name="Ohm R.A."/>
            <person name="Tamas L."/>
            <person name="Grigoriev I.V."/>
            <person name="Spatafora J.W."/>
            <person name="Nagy L.G."/>
            <person name="Kovacs G.M."/>
        </authorList>
    </citation>
    <scope>NUCLEOTIDE SEQUENCE [LARGE SCALE GENOMIC DNA]</scope>
    <source>
        <strain evidence="2 3">DSE2036</strain>
    </source>
</reference>
<evidence type="ECO:0000259" key="1">
    <source>
        <dbReference type="Pfam" id="PF06985"/>
    </source>
</evidence>
<dbReference type="PANTHER" id="PTHR39596:SF2">
    <property type="entry name" value="HET DOMAIN PROTEIN (AFU_ORTHOLOGUE AFUA_1G17550)-RELATED"/>
    <property type="match status" value="1"/>
</dbReference>
<feature type="domain" description="Heterokaryon incompatibility" evidence="1">
    <location>
        <begin position="325"/>
        <end position="421"/>
    </location>
</feature>
<protein>
    <recommendedName>
        <fullName evidence="1">Heterokaryon incompatibility domain-containing protein</fullName>
    </recommendedName>
</protein>
<dbReference type="AlphaFoldDB" id="A0A2V1DX43"/>
<dbReference type="Proteomes" id="UP000244855">
    <property type="component" value="Unassembled WGS sequence"/>
</dbReference>